<reference evidence="6 7" key="1">
    <citation type="submission" date="2021-01" db="EMBL/GenBank/DDBJ databases">
        <title>Genomic Encyclopedia of Type Strains, Phase IV (KMG-IV): sequencing the most valuable type-strain genomes for metagenomic binning, comparative biology and taxonomic classification.</title>
        <authorList>
            <person name="Goeker M."/>
        </authorList>
    </citation>
    <scope>NUCLEOTIDE SEQUENCE [LARGE SCALE GENOMIC DNA]</scope>
    <source>
        <strain evidence="6 7">DSM 105453</strain>
    </source>
</reference>
<evidence type="ECO:0000256" key="4">
    <source>
        <dbReference type="ARBA" id="ARBA00023002"/>
    </source>
</evidence>
<protein>
    <submittedName>
        <fullName evidence="6">D-amino-acid dehydrogenase</fullName>
        <ecNumber evidence="6">1.4.99.-</ecNumber>
    </submittedName>
</protein>
<dbReference type="Proteomes" id="UP000823485">
    <property type="component" value="Unassembled WGS sequence"/>
</dbReference>
<dbReference type="RefSeq" id="WP_077112979.1">
    <property type="nucleotide sequence ID" value="NZ_JAFBFH010000011.1"/>
</dbReference>
<evidence type="ECO:0000256" key="2">
    <source>
        <dbReference type="ARBA" id="ARBA00009410"/>
    </source>
</evidence>
<gene>
    <name evidence="6" type="ORF">JOC94_001985</name>
</gene>
<dbReference type="InterPro" id="IPR006076">
    <property type="entry name" value="FAD-dep_OxRdtase"/>
</dbReference>
<keyword evidence="3" id="KW-0285">Flavoprotein</keyword>
<feature type="domain" description="FAD dependent oxidoreductase" evidence="5">
    <location>
        <begin position="2"/>
        <end position="351"/>
    </location>
</feature>
<comment type="caution">
    <text evidence="6">The sequence shown here is derived from an EMBL/GenBank/DDBJ whole genome shotgun (WGS) entry which is preliminary data.</text>
</comment>
<evidence type="ECO:0000313" key="6">
    <source>
        <dbReference type="EMBL" id="MBM7715013.1"/>
    </source>
</evidence>
<comment type="cofactor">
    <cofactor evidence="1">
        <name>FAD</name>
        <dbReference type="ChEBI" id="CHEBI:57692"/>
    </cofactor>
</comment>
<evidence type="ECO:0000256" key="3">
    <source>
        <dbReference type="ARBA" id="ARBA00022630"/>
    </source>
</evidence>
<dbReference type="Gene3D" id="3.30.9.10">
    <property type="entry name" value="D-Amino Acid Oxidase, subunit A, domain 2"/>
    <property type="match status" value="1"/>
</dbReference>
<comment type="similarity">
    <text evidence="2">Belongs to the DadA oxidoreductase family.</text>
</comment>
<dbReference type="PANTHER" id="PTHR13847:SF286">
    <property type="entry name" value="D-AMINO ACID DEHYDROGENASE"/>
    <property type="match status" value="1"/>
</dbReference>
<dbReference type="Pfam" id="PF01266">
    <property type="entry name" value="DAO"/>
    <property type="match status" value="1"/>
</dbReference>
<proteinExistence type="inferred from homology"/>
<keyword evidence="4 6" id="KW-0560">Oxidoreductase</keyword>
<dbReference type="SUPFAM" id="SSF54373">
    <property type="entry name" value="FAD-linked reductases, C-terminal domain"/>
    <property type="match status" value="1"/>
</dbReference>
<dbReference type="EC" id="1.4.99.-" evidence="6"/>
<dbReference type="Gene3D" id="3.50.50.60">
    <property type="entry name" value="FAD/NAD(P)-binding domain"/>
    <property type="match status" value="1"/>
</dbReference>
<dbReference type="GO" id="GO:0016491">
    <property type="term" value="F:oxidoreductase activity"/>
    <property type="evidence" value="ECO:0007669"/>
    <property type="project" value="UniProtKB-KW"/>
</dbReference>
<dbReference type="SUPFAM" id="SSF51905">
    <property type="entry name" value="FAD/NAD(P)-binding domain"/>
    <property type="match status" value="1"/>
</dbReference>
<dbReference type="EMBL" id="JAFBFH010000011">
    <property type="protein sequence ID" value="MBM7715013.1"/>
    <property type="molecule type" value="Genomic_DNA"/>
</dbReference>
<evidence type="ECO:0000259" key="5">
    <source>
        <dbReference type="Pfam" id="PF01266"/>
    </source>
</evidence>
<accession>A0ABS2R5Y5</accession>
<organism evidence="6 7">
    <name type="scientific">Siminovitchia thermophila</name>
    <dbReference type="NCBI Taxonomy" id="1245522"/>
    <lineage>
        <taxon>Bacteria</taxon>
        <taxon>Bacillati</taxon>
        <taxon>Bacillota</taxon>
        <taxon>Bacilli</taxon>
        <taxon>Bacillales</taxon>
        <taxon>Bacillaceae</taxon>
        <taxon>Siminovitchia</taxon>
    </lineage>
</organism>
<sequence length="373" mass="39282">MKVIVVGAGIVGASTAYHLAREGVEVVVVDYLHEGQATAAGAGIVCPWISSGDDNHPDLYTLANAGACYYPSLISMLGQDGETNVSYRLVGAMAVNSDEAKLDAIEQMVRKRQSETPEVGEIRRLSPAEAQALFPPLNSGLGAVYVTGAARVDGKLMRDALNRAAQKHGALYQSGEADLEAKDGKVVGVRVKGQFISADAVVVTAGAWISKVLEPLGIDVSIVPQRGQIIHLEVPGHDTSNWPVILPQNDHYLVSFDHSRVVVGATRETGAGFDYRVTTSGVKEVLDKALSIAPGLANGTLKEIRIGFRPFGKELSPLIGLVPSMEGLVIANGLGASGLTMGPYVGLTAANLVLGNELDLDLTPFNPLRKVTV</sequence>
<evidence type="ECO:0000256" key="1">
    <source>
        <dbReference type="ARBA" id="ARBA00001974"/>
    </source>
</evidence>
<evidence type="ECO:0000313" key="7">
    <source>
        <dbReference type="Proteomes" id="UP000823485"/>
    </source>
</evidence>
<dbReference type="InterPro" id="IPR036188">
    <property type="entry name" value="FAD/NAD-bd_sf"/>
</dbReference>
<dbReference type="PANTHER" id="PTHR13847">
    <property type="entry name" value="SARCOSINE DEHYDROGENASE-RELATED"/>
    <property type="match status" value="1"/>
</dbReference>
<keyword evidence="7" id="KW-1185">Reference proteome</keyword>
<name>A0ABS2R5Y5_9BACI</name>